<feature type="signal peptide" evidence="1">
    <location>
        <begin position="1"/>
        <end position="22"/>
    </location>
</feature>
<accession>A0A8J3H557</accession>
<dbReference type="RefSeq" id="WP_028092265.1">
    <property type="nucleotide sequence ID" value="NZ_BNAP01000001.1"/>
</dbReference>
<dbReference type="AlphaFoldDB" id="A0A8J3H557"/>
<keyword evidence="3" id="KW-1185">Reference proteome</keyword>
<organism evidence="2 3">
    <name type="scientific">Pseudodonghicola xiamenensis</name>
    <dbReference type="NCBI Taxonomy" id="337702"/>
    <lineage>
        <taxon>Bacteria</taxon>
        <taxon>Pseudomonadati</taxon>
        <taxon>Pseudomonadota</taxon>
        <taxon>Alphaproteobacteria</taxon>
        <taxon>Rhodobacterales</taxon>
        <taxon>Paracoccaceae</taxon>
        <taxon>Pseudodonghicola</taxon>
    </lineage>
</organism>
<proteinExistence type="predicted"/>
<keyword evidence="1" id="KW-0732">Signal</keyword>
<gene>
    <name evidence="2" type="ORF">GCM10010961_05280</name>
</gene>
<comment type="caution">
    <text evidence="2">The sequence shown here is derived from an EMBL/GenBank/DDBJ whole genome shotgun (WGS) entry which is preliminary data.</text>
</comment>
<dbReference type="EMBL" id="BNAP01000001">
    <property type="protein sequence ID" value="GHG81323.1"/>
    <property type="molecule type" value="Genomic_DNA"/>
</dbReference>
<reference evidence="2" key="2">
    <citation type="submission" date="2020-09" db="EMBL/GenBank/DDBJ databases">
        <authorList>
            <person name="Sun Q."/>
            <person name="Zhou Y."/>
        </authorList>
    </citation>
    <scope>NUCLEOTIDE SEQUENCE</scope>
    <source>
        <strain evidence="2">CGMCC 1.7081</strain>
    </source>
</reference>
<reference evidence="2" key="1">
    <citation type="journal article" date="2014" name="Int. J. Syst. Evol. Microbiol.">
        <title>Complete genome sequence of Corynebacterium casei LMG S-19264T (=DSM 44701T), isolated from a smear-ripened cheese.</title>
        <authorList>
            <consortium name="US DOE Joint Genome Institute (JGI-PGF)"/>
            <person name="Walter F."/>
            <person name="Albersmeier A."/>
            <person name="Kalinowski J."/>
            <person name="Ruckert C."/>
        </authorList>
    </citation>
    <scope>NUCLEOTIDE SEQUENCE</scope>
    <source>
        <strain evidence="2">CGMCC 1.7081</strain>
    </source>
</reference>
<feature type="chain" id="PRO_5035254964" evidence="1">
    <location>
        <begin position="23"/>
        <end position="208"/>
    </location>
</feature>
<name>A0A8J3H557_9RHOB</name>
<dbReference type="Proteomes" id="UP000611500">
    <property type="component" value="Unassembled WGS sequence"/>
</dbReference>
<sequence length="208" mass="22762">MKIASIAWGCACVSLFATTTVAQNIVGTAVIDGKRVELLSDHSWRYVDPEALSSACTGLSPRVEFCGSKPDWRPIPTTGAFVQTYVHGSNIFAGLIVEDIGRAQNLSFKTLRTLSISSAAAQSGVSEKAIPVYDVFETEIDENPGETIIYGAVLKGMKFVFSNSYVITDDLTVQAYVWAVGSEYSDEQRKWGEDFIDNIRLHVEKVAH</sequence>
<evidence type="ECO:0000256" key="1">
    <source>
        <dbReference type="SAM" id="SignalP"/>
    </source>
</evidence>
<evidence type="ECO:0000313" key="2">
    <source>
        <dbReference type="EMBL" id="GHG81323.1"/>
    </source>
</evidence>
<protein>
    <submittedName>
        <fullName evidence="2">Uncharacterized protein</fullName>
    </submittedName>
</protein>
<evidence type="ECO:0000313" key="3">
    <source>
        <dbReference type="Proteomes" id="UP000611500"/>
    </source>
</evidence>